<dbReference type="InterPro" id="IPR001204">
    <property type="entry name" value="Phos_transporter"/>
</dbReference>
<evidence type="ECO:0000256" key="6">
    <source>
        <dbReference type="RuleBase" id="RU363058"/>
    </source>
</evidence>
<dbReference type="PANTHER" id="PTHR11101:SF80">
    <property type="entry name" value="PHOSPHATE TRANSPORTER"/>
    <property type="match status" value="1"/>
</dbReference>
<evidence type="ECO:0000256" key="5">
    <source>
        <dbReference type="ARBA" id="ARBA00023136"/>
    </source>
</evidence>
<feature type="transmembrane region" description="Helical" evidence="6">
    <location>
        <begin position="135"/>
        <end position="160"/>
    </location>
</feature>
<protein>
    <recommendedName>
        <fullName evidence="6">Phosphate transporter</fullName>
    </recommendedName>
</protein>
<gene>
    <name evidence="8" type="ORF">GOOTI_185_00030</name>
</gene>
<feature type="region of interest" description="Disordered" evidence="7">
    <location>
        <begin position="383"/>
        <end position="451"/>
    </location>
</feature>
<evidence type="ECO:0000256" key="1">
    <source>
        <dbReference type="ARBA" id="ARBA00004141"/>
    </source>
</evidence>
<evidence type="ECO:0000313" key="9">
    <source>
        <dbReference type="Proteomes" id="UP000005038"/>
    </source>
</evidence>
<dbReference type="Proteomes" id="UP000005038">
    <property type="component" value="Unassembled WGS sequence"/>
</dbReference>
<sequence>MDLTTLSVVGIIALAALFDFTNGFHDSANSIATVVATHVLRPKVAVLWAASWNFLAFFLIGTAVADTVGETVKSQYYSVAVVFAALLAAVIWNFLSWHFGIPTSSSHALIGGLVGAALVKGGIDAIKASSVEKTAAFIVISPLAGLLLGGTLMLILRAVLFRAPVLRTEKLFRWFQLASSGAISLAHGGNDAQKTMGVVAGLLVATGHLTKTGSSLPVPDWVALGCYLFIALGTLSGGWRIVRTMGSGITRLRPVSGFCAETGAAIALFGSTALGAPVSTTHTVAGSVAGVGTTNRNSTVNWAVFRKMAVAWVVTMPAAATVAALVYGLTQLPNIAASTIVLSVLITGLLVLLWKSLRAAPKAADVEADLDKQAEEEFPMLAGAGSIIPSGRPKRKPHHGHAGHREPARNSSDDAAAVDDTATNADDDNARKKALDDLDKVTADQVPEMSW</sequence>
<feature type="transmembrane region" description="Helical" evidence="6">
    <location>
        <begin position="309"/>
        <end position="329"/>
    </location>
</feature>
<feature type="transmembrane region" description="Helical" evidence="6">
    <location>
        <begin position="107"/>
        <end position="123"/>
    </location>
</feature>
<comment type="caution">
    <text evidence="8">The sequence shown here is derived from an EMBL/GenBank/DDBJ whole genome shotgun (WGS) entry which is preliminary data.</text>
</comment>
<feature type="transmembrane region" description="Helical" evidence="6">
    <location>
        <begin position="46"/>
        <end position="64"/>
    </location>
</feature>
<feature type="transmembrane region" description="Helical" evidence="6">
    <location>
        <begin position="76"/>
        <end position="95"/>
    </location>
</feature>
<organism evidence="8 9">
    <name type="scientific">Gordonia otitidis (strain DSM 44809 / CCUG 52243 / JCM 12355 / NBRC 100426 / IFM 10032)</name>
    <dbReference type="NCBI Taxonomy" id="1108044"/>
    <lineage>
        <taxon>Bacteria</taxon>
        <taxon>Bacillati</taxon>
        <taxon>Actinomycetota</taxon>
        <taxon>Actinomycetes</taxon>
        <taxon>Mycobacteriales</taxon>
        <taxon>Gordoniaceae</taxon>
        <taxon>Gordonia</taxon>
    </lineage>
</organism>
<feature type="compositionally biased region" description="Basic and acidic residues" evidence="7">
    <location>
        <begin position="403"/>
        <end position="412"/>
    </location>
</feature>
<reference evidence="8" key="1">
    <citation type="submission" date="2012-02" db="EMBL/GenBank/DDBJ databases">
        <title>Whole genome shotgun sequence of Gordonia otitidis NBRC 100426.</title>
        <authorList>
            <person name="Yoshida I."/>
            <person name="Hosoyama A."/>
            <person name="Tsuchikane K."/>
            <person name="Katsumata H."/>
            <person name="Yamazaki S."/>
            <person name="Fujita N."/>
        </authorList>
    </citation>
    <scope>NUCLEOTIDE SEQUENCE [LARGE SCALE GENOMIC DNA]</scope>
    <source>
        <strain evidence="8">NBRC 100426</strain>
    </source>
</reference>
<evidence type="ECO:0000256" key="7">
    <source>
        <dbReference type="SAM" id="MobiDB-lite"/>
    </source>
</evidence>
<evidence type="ECO:0000313" key="8">
    <source>
        <dbReference type="EMBL" id="GAB35850.1"/>
    </source>
</evidence>
<evidence type="ECO:0000256" key="4">
    <source>
        <dbReference type="ARBA" id="ARBA00022989"/>
    </source>
</evidence>
<keyword evidence="6" id="KW-0592">Phosphate transport</keyword>
<dbReference type="AlphaFoldDB" id="H5TQU2"/>
<keyword evidence="5 6" id="KW-0472">Membrane</keyword>
<feature type="compositionally biased region" description="Basic residues" evidence="7">
    <location>
        <begin position="392"/>
        <end position="402"/>
    </location>
</feature>
<comment type="similarity">
    <text evidence="6">Belongs to the inorganic phosphate transporter (PiT) (TC 2.A.20) family.</text>
</comment>
<dbReference type="GO" id="GO:0005315">
    <property type="term" value="F:phosphate transmembrane transporter activity"/>
    <property type="evidence" value="ECO:0007669"/>
    <property type="project" value="InterPro"/>
</dbReference>
<dbReference type="Pfam" id="PF01384">
    <property type="entry name" value="PHO4"/>
    <property type="match status" value="1"/>
</dbReference>
<dbReference type="STRING" id="1108044.GOOTI_185_00030"/>
<keyword evidence="9" id="KW-1185">Reference proteome</keyword>
<dbReference type="GO" id="GO:0035435">
    <property type="term" value="P:phosphate ion transmembrane transport"/>
    <property type="evidence" value="ECO:0007669"/>
    <property type="project" value="TreeGrafter"/>
</dbReference>
<name>H5TQU2_GORO1</name>
<comment type="subcellular location">
    <subcellularLocation>
        <location evidence="1 6">Membrane</location>
        <topology evidence="1 6">Multi-pass membrane protein</topology>
    </subcellularLocation>
</comment>
<dbReference type="GO" id="GO:0016020">
    <property type="term" value="C:membrane"/>
    <property type="evidence" value="ECO:0007669"/>
    <property type="project" value="UniProtKB-SubCell"/>
</dbReference>
<feature type="compositionally biased region" description="Low complexity" evidence="7">
    <location>
        <begin position="413"/>
        <end position="424"/>
    </location>
</feature>
<keyword evidence="2 6" id="KW-0813">Transport</keyword>
<feature type="transmembrane region" description="Helical" evidence="6">
    <location>
        <begin position="335"/>
        <end position="354"/>
    </location>
</feature>
<dbReference type="RefSeq" id="WP_007240055.1">
    <property type="nucleotide sequence ID" value="NZ_BAFB01000185.1"/>
</dbReference>
<keyword evidence="4 6" id="KW-1133">Transmembrane helix</keyword>
<feature type="compositionally biased region" description="Basic and acidic residues" evidence="7">
    <location>
        <begin position="428"/>
        <end position="442"/>
    </location>
</feature>
<dbReference type="OrthoDB" id="9779554at2"/>
<accession>H5TQU2</accession>
<proteinExistence type="inferred from homology"/>
<keyword evidence="3 6" id="KW-0812">Transmembrane</keyword>
<evidence type="ECO:0000256" key="2">
    <source>
        <dbReference type="ARBA" id="ARBA00022448"/>
    </source>
</evidence>
<dbReference type="PANTHER" id="PTHR11101">
    <property type="entry name" value="PHOSPHATE TRANSPORTER"/>
    <property type="match status" value="1"/>
</dbReference>
<evidence type="ECO:0000256" key="3">
    <source>
        <dbReference type="ARBA" id="ARBA00022692"/>
    </source>
</evidence>
<feature type="transmembrane region" description="Helical" evidence="6">
    <location>
        <begin position="221"/>
        <end position="242"/>
    </location>
</feature>
<dbReference type="EMBL" id="BAFB01000185">
    <property type="protein sequence ID" value="GAB35850.1"/>
    <property type="molecule type" value="Genomic_DNA"/>
</dbReference>